<comment type="subcellular location">
    <subcellularLocation>
        <location evidence="1">Nucleus</location>
    </subcellularLocation>
</comment>
<comment type="caution">
    <text evidence="8">The sequence shown here is derived from an EMBL/GenBank/DDBJ whole genome shotgun (WGS) entry which is preliminary data.</text>
</comment>
<evidence type="ECO:0000313" key="8">
    <source>
        <dbReference type="EMBL" id="GAA0146249.1"/>
    </source>
</evidence>
<organism evidence="8 9">
    <name type="scientific">Lithospermum erythrorhizon</name>
    <name type="common">Purple gromwell</name>
    <name type="synonym">Lithospermum officinale var. erythrorhizon</name>
    <dbReference type="NCBI Taxonomy" id="34254"/>
    <lineage>
        <taxon>Eukaryota</taxon>
        <taxon>Viridiplantae</taxon>
        <taxon>Streptophyta</taxon>
        <taxon>Embryophyta</taxon>
        <taxon>Tracheophyta</taxon>
        <taxon>Spermatophyta</taxon>
        <taxon>Magnoliopsida</taxon>
        <taxon>eudicotyledons</taxon>
        <taxon>Gunneridae</taxon>
        <taxon>Pentapetalae</taxon>
        <taxon>asterids</taxon>
        <taxon>lamiids</taxon>
        <taxon>Boraginales</taxon>
        <taxon>Boraginaceae</taxon>
        <taxon>Boraginoideae</taxon>
        <taxon>Lithospermeae</taxon>
        <taxon>Lithospermum</taxon>
    </lineage>
</organism>
<proteinExistence type="inferred from homology"/>
<evidence type="ECO:0000256" key="6">
    <source>
        <dbReference type="ARBA" id="ARBA00023242"/>
    </source>
</evidence>
<dbReference type="GO" id="GO:0003678">
    <property type="term" value="F:DNA helicase activity"/>
    <property type="evidence" value="ECO:0007669"/>
    <property type="project" value="InterPro"/>
</dbReference>
<dbReference type="PANTHER" id="PTHR47157:SF1">
    <property type="entry name" value="CHROMODOMAIN-HELICASE-DNA-BINDING PROTEIN 1-LIKE"/>
    <property type="match status" value="1"/>
</dbReference>
<evidence type="ECO:0000256" key="3">
    <source>
        <dbReference type="ARBA" id="ARBA00022741"/>
    </source>
</evidence>
<protein>
    <submittedName>
        <fullName evidence="8">Chromatin/chromatin-binding, or -regulatory protein</fullName>
    </submittedName>
</protein>
<dbReference type="SUPFAM" id="SSF52540">
    <property type="entry name" value="P-loop containing nucleoside triphosphate hydrolases"/>
    <property type="match status" value="1"/>
</dbReference>
<evidence type="ECO:0000256" key="2">
    <source>
        <dbReference type="ARBA" id="ARBA00007025"/>
    </source>
</evidence>
<dbReference type="InterPro" id="IPR049730">
    <property type="entry name" value="SNF2/RAD54-like_C"/>
</dbReference>
<dbReference type="PROSITE" id="PS51194">
    <property type="entry name" value="HELICASE_CTER"/>
    <property type="match status" value="1"/>
</dbReference>
<dbReference type="GO" id="GO:0006281">
    <property type="term" value="P:DNA repair"/>
    <property type="evidence" value="ECO:0007669"/>
    <property type="project" value="InterPro"/>
</dbReference>
<reference evidence="8 9" key="1">
    <citation type="submission" date="2024-01" db="EMBL/GenBank/DDBJ databases">
        <title>The complete chloroplast genome sequence of Lithospermum erythrorhizon: insights into the phylogenetic relationship among Boraginaceae species and the maternal lineages of purple gromwells.</title>
        <authorList>
            <person name="Okada T."/>
            <person name="Watanabe K."/>
        </authorList>
    </citation>
    <scope>NUCLEOTIDE SEQUENCE [LARGE SCALE GENOMIC DNA]</scope>
</reference>
<dbReference type="Pfam" id="PF00271">
    <property type="entry name" value="Helicase_C"/>
    <property type="match status" value="1"/>
</dbReference>
<dbReference type="Gene3D" id="3.40.220.10">
    <property type="entry name" value="Leucine Aminopeptidase, subunit E, domain 1"/>
    <property type="match status" value="1"/>
</dbReference>
<dbReference type="PANTHER" id="PTHR47157">
    <property type="entry name" value="CHROMODOMAIN-HELICASE-DNA-BINDING PROTEIN 1-LIKE"/>
    <property type="match status" value="1"/>
</dbReference>
<dbReference type="GO" id="GO:0006338">
    <property type="term" value="P:chromatin remodeling"/>
    <property type="evidence" value="ECO:0007669"/>
    <property type="project" value="InterPro"/>
</dbReference>
<keyword evidence="9" id="KW-1185">Reference proteome</keyword>
<dbReference type="InterPro" id="IPR001650">
    <property type="entry name" value="Helicase_C-like"/>
</dbReference>
<dbReference type="SUPFAM" id="SSF52949">
    <property type="entry name" value="Macro domain-like"/>
    <property type="match status" value="1"/>
</dbReference>
<accession>A0AAV3P3L5</accession>
<evidence type="ECO:0000259" key="7">
    <source>
        <dbReference type="PROSITE" id="PS51194"/>
    </source>
</evidence>
<dbReference type="InterPro" id="IPR027417">
    <property type="entry name" value="P-loop_NTPase"/>
</dbReference>
<dbReference type="CDD" id="cd03331">
    <property type="entry name" value="Macro_Poa1p-like_SNF2"/>
    <property type="match status" value="1"/>
</dbReference>
<dbReference type="InterPro" id="IPR031053">
    <property type="entry name" value="ALC1"/>
</dbReference>
<dbReference type="GO" id="GO:0016787">
    <property type="term" value="F:hydrolase activity"/>
    <property type="evidence" value="ECO:0007669"/>
    <property type="project" value="UniProtKB-KW"/>
</dbReference>
<keyword evidence="5" id="KW-0067">ATP-binding</keyword>
<name>A0AAV3P3L5_LITER</name>
<dbReference type="InterPro" id="IPR043472">
    <property type="entry name" value="Macro_dom-like"/>
</dbReference>
<dbReference type="GO" id="GO:0005634">
    <property type="term" value="C:nucleus"/>
    <property type="evidence" value="ECO:0007669"/>
    <property type="project" value="UniProtKB-SubCell"/>
</dbReference>
<keyword evidence="6" id="KW-0539">Nucleus</keyword>
<feature type="domain" description="Helicase C-terminal" evidence="7">
    <location>
        <begin position="1"/>
        <end position="151"/>
    </location>
</feature>
<keyword evidence="4" id="KW-0378">Hydrolase</keyword>
<dbReference type="SMART" id="SM00490">
    <property type="entry name" value="HELICc"/>
    <property type="match status" value="1"/>
</dbReference>
<evidence type="ECO:0000256" key="1">
    <source>
        <dbReference type="ARBA" id="ARBA00004123"/>
    </source>
</evidence>
<dbReference type="Gene3D" id="3.40.50.300">
    <property type="entry name" value="P-loop containing nucleotide triphosphate hydrolases"/>
    <property type="match status" value="1"/>
</dbReference>
<dbReference type="AlphaFoldDB" id="A0AAV3P3L5"/>
<dbReference type="GO" id="GO:0005524">
    <property type="term" value="F:ATP binding"/>
    <property type="evidence" value="ECO:0007669"/>
    <property type="project" value="UniProtKB-KW"/>
</dbReference>
<comment type="similarity">
    <text evidence="2">Belongs to the SNF2/RAD54 helicase family.</text>
</comment>
<dbReference type="EMBL" id="BAABME010000901">
    <property type="protein sequence ID" value="GAA0146249.1"/>
    <property type="molecule type" value="Genomic_DNA"/>
</dbReference>
<evidence type="ECO:0000256" key="4">
    <source>
        <dbReference type="ARBA" id="ARBA00022801"/>
    </source>
</evidence>
<keyword evidence="3" id="KW-0547">Nucleotide-binding</keyword>
<gene>
    <name evidence="8" type="ORF">LIER_06251</name>
</gene>
<dbReference type="CDD" id="cd18793">
    <property type="entry name" value="SF2_C_SNF"/>
    <property type="match status" value="1"/>
</dbReference>
<evidence type="ECO:0000313" key="9">
    <source>
        <dbReference type="Proteomes" id="UP001454036"/>
    </source>
</evidence>
<dbReference type="Proteomes" id="UP001454036">
    <property type="component" value="Unassembled WGS sequence"/>
</dbReference>
<sequence>MWVGAEPDPSWIGGSGVKDFLELRRYSYERLDGSIRAEERFAAIRSFSQQSAQSDKLSAFVFLISTRAGGVGLNLVAADTVIFYEQDWNPQVDKQALQRAHRIGQVKHVLCINLVTEQTVEEVIKRRAERKLQLSHNIVGEDTDDHQGRLIVGAETGDLRSVVLGLHLLDPALGFEQSDEINLSGLTAMAERVILFRQEPESYMDETKYEINQSDIVVRKDVKMQVDRPHVTYDPGLDEASYISWVEKFKEASRSHDGGMLEIENKSSFSDDRNAKAKEAKKKAEEKKFAKWKALGYSSLSIKDPESTPSGDIMSGSSAVHFVYGDCTLPSKLCPTESVIIFSCVDNSGRWGHGGLFDALAKVSEDIPNAYERASQFDDLHLGDVHLIEISGDSPSSSCTSRNEQWVALAVVQSYNARRKVPRSNISIPDLEQCLSKVAYTAADKSASIHMPRIGNQNTSDRSEWYAVERLLRKYAAIYDINIYVYYFRSSS</sequence>
<evidence type="ECO:0000256" key="5">
    <source>
        <dbReference type="ARBA" id="ARBA00022840"/>
    </source>
</evidence>